<name>J3M0C4_ORYBR</name>
<organism evidence="1">
    <name type="scientific">Oryza brachyantha</name>
    <name type="common">malo sina</name>
    <dbReference type="NCBI Taxonomy" id="4533"/>
    <lineage>
        <taxon>Eukaryota</taxon>
        <taxon>Viridiplantae</taxon>
        <taxon>Streptophyta</taxon>
        <taxon>Embryophyta</taxon>
        <taxon>Tracheophyta</taxon>
        <taxon>Spermatophyta</taxon>
        <taxon>Magnoliopsida</taxon>
        <taxon>Liliopsida</taxon>
        <taxon>Poales</taxon>
        <taxon>Poaceae</taxon>
        <taxon>BOP clade</taxon>
        <taxon>Oryzoideae</taxon>
        <taxon>Oryzeae</taxon>
        <taxon>Oryzinae</taxon>
        <taxon>Oryza</taxon>
    </lineage>
</organism>
<dbReference type="AlphaFoldDB" id="J3M0C4"/>
<proteinExistence type="predicted"/>
<evidence type="ECO:0000313" key="1">
    <source>
        <dbReference type="EnsemblPlants" id="OB04G28490.1"/>
    </source>
</evidence>
<evidence type="ECO:0000313" key="2">
    <source>
        <dbReference type="Proteomes" id="UP000006038"/>
    </source>
</evidence>
<protein>
    <submittedName>
        <fullName evidence="1">Uncharacterized protein</fullName>
    </submittedName>
</protein>
<reference evidence="1" key="2">
    <citation type="submission" date="2013-04" db="UniProtKB">
        <authorList>
            <consortium name="EnsemblPlants"/>
        </authorList>
    </citation>
    <scope>IDENTIFICATION</scope>
</reference>
<keyword evidence="2" id="KW-1185">Reference proteome</keyword>
<dbReference type="HOGENOM" id="CLU_3112596_0_0_1"/>
<dbReference type="Gramene" id="OB04G28490.1">
    <property type="protein sequence ID" value="OB04G28490.1"/>
    <property type="gene ID" value="OB04G28490"/>
</dbReference>
<sequence>RIVLAFMLVPLQVYHNNLTYITPAKFAARFQKLKFTTRYLEREIKGSVFIL</sequence>
<dbReference type="Proteomes" id="UP000006038">
    <property type="component" value="Chromosome 4"/>
</dbReference>
<dbReference type="EnsemblPlants" id="OB04G28490.1">
    <property type="protein sequence ID" value="OB04G28490.1"/>
    <property type="gene ID" value="OB04G28490"/>
</dbReference>
<reference evidence="1" key="1">
    <citation type="journal article" date="2013" name="Nat. Commun.">
        <title>Whole-genome sequencing of Oryza brachyantha reveals mechanisms underlying Oryza genome evolution.</title>
        <authorList>
            <person name="Chen J."/>
            <person name="Huang Q."/>
            <person name="Gao D."/>
            <person name="Wang J."/>
            <person name="Lang Y."/>
            <person name="Liu T."/>
            <person name="Li B."/>
            <person name="Bai Z."/>
            <person name="Luis Goicoechea J."/>
            <person name="Liang C."/>
            <person name="Chen C."/>
            <person name="Zhang W."/>
            <person name="Sun S."/>
            <person name="Liao Y."/>
            <person name="Zhang X."/>
            <person name="Yang L."/>
            <person name="Song C."/>
            <person name="Wang M."/>
            <person name="Shi J."/>
            <person name="Liu G."/>
            <person name="Liu J."/>
            <person name="Zhou H."/>
            <person name="Zhou W."/>
            <person name="Yu Q."/>
            <person name="An N."/>
            <person name="Chen Y."/>
            <person name="Cai Q."/>
            <person name="Wang B."/>
            <person name="Liu B."/>
            <person name="Min J."/>
            <person name="Huang Y."/>
            <person name="Wu H."/>
            <person name="Li Z."/>
            <person name="Zhang Y."/>
            <person name="Yin Y."/>
            <person name="Song W."/>
            <person name="Jiang J."/>
            <person name="Jackson S.A."/>
            <person name="Wing R.A."/>
            <person name="Wang J."/>
            <person name="Chen M."/>
        </authorList>
    </citation>
    <scope>NUCLEOTIDE SEQUENCE [LARGE SCALE GENOMIC DNA]</scope>
    <source>
        <strain evidence="1">cv. IRGC 101232</strain>
    </source>
</reference>
<accession>J3M0C4</accession>